<dbReference type="RefSeq" id="WP_254421442.1">
    <property type="nucleotide sequence ID" value="NZ_BAAAJB010000056.1"/>
</dbReference>
<dbReference type="EMBL" id="CP099837">
    <property type="protein sequence ID" value="USY22683.1"/>
    <property type="molecule type" value="Genomic_DNA"/>
</dbReference>
<evidence type="ECO:0000313" key="3">
    <source>
        <dbReference type="Proteomes" id="UP001055940"/>
    </source>
</evidence>
<dbReference type="Proteomes" id="UP001055940">
    <property type="component" value="Chromosome"/>
</dbReference>
<organism evidence="2 3">
    <name type="scientific">Nocardiopsis exhalans</name>
    <dbReference type="NCBI Taxonomy" id="163604"/>
    <lineage>
        <taxon>Bacteria</taxon>
        <taxon>Bacillati</taxon>
        <taxon>Actinomycetota</taxon>
        <taxon>Actinomycetes</taxon>
        <taxon>Streptosporangiales</taxon>
        <taxon>Nocardiopsidaceae</taxon>
        <taxon>Nocardiopsis</taxon>
    </lineage>
</organism>
<protein>
    <submittedName>
        <fullName evidence="2">Uncharacterized protein</fullName>
    </submittedName>
</protein>
<evidence type="ECO:0000313" key="2">
    <source>
        <dbReference type="EMBL" id="USY22683.1"/>
    </source>
</evidence>
<reference evidence="2" key="1">
    <citation type="submission" date="2022-06" db="EMBL/GenBank/DDBJ databases">
        <authorList>
            <person name="Ping M."/>
        </authorList>
    </citation>
    <scope>NUCLEOTIDE SEQUENCE</scope>
    <source>
        <strain evidence="2">JCM11759T</strain>
    </source>
</reference>
<proteinExistence type="predicted"/>
<feature type="region of interest" description="Disordered" evidence="1">
    <location>
        <begin position="71"/>
        <end position="100"/>
    </location>
</feature>
<sequence length="100" mass="10847">MALTSRFKSTGERLMDAMRELYASSPLFAVKPGPGGVVGVFSPYVDGDLDEEIKAGLIIRFAEPLLSPPVGSWPDSSTDAMSSSGEREPHSWNATTPRRY</sequence>
<name>A0ABY5DGR3_9ACTN</name>
<feature type="compositionally biased region" description="Polar residues" evidence="1">
    <location>
        <begin position="74"/>
        <end position="84"/>
    </location>
</feature>
<gene>
    <name evidence="2" type="ORF">NE857_14365</name>
</gene>
<evidence type="ECO:0000256" key="1">
    <source>
        <dbReference type="SAM" id="MobiDB-lite"/>
    </source>
</evidence>
<keyword evidence="3" id="KW-1185">Reference proteome</keyword>
<accession>A0ABY5DGR3</accession>